<dbReference type="PANTHER" id="PTHR13353">
    <property type="entry name" value="TRANSMEMBRANE PROTEIN 19"/>
    <property type="match status" value="1"/>
</dbReference>
<feature type="transmembrane region" description="Helical" evidence="6">
    <location>
        <begin position="168"/>
        <end position="191"/>
    </location>
</feature>
<dbReference type="PANTHER" id="PTHR13353:SF5">
    <property type="entry name" value="TRANSMEMBRANE PROTEIN 19"/>
    <property type="match status" value="1"/>
</dbReference>
<evidence type="ECO:0000256" key="3">
    <source>
        <dbReference type="ARBA" id="ARBA00022692"/>
    </source>
</evidence>
<evidence type="ECO:0000313" key="7">
    <source>
        <dbReference type="EMBL" id="ORZ17702.1"/>
    </source>
</evidence>
<keyword evidence="5 6" id="KW-0472">Membrane</keyword>
<dbReference type="Proteomes" id="UP000193560">
    <property type="component" value="Unassembled WGS sequence"/>
</dbReference>
<evidence type="ECO:0000256" key="2">
    <source>
        <dbReference type="ARBA" id="ARBA00009012"/>
    </source>
</evidence>
<dbReference type="Pfam" id="PF01940">
    <property type="entry name" value="DUF92"/>
    <property type="match status" value="1"/>
</dbReference>
<feature type="transmembrane region" description="Helical" evidence="6">
    <location>
        <begin position="44"/>
        <end position="62"/>
    </location>
</feature>
<dbReference type="STRING" id="90262.A0A1X2IJH7"/>
<evidence type="ECO:0000256" key="6">
    <source>
        <dbReference type="SAM" id="Phobius"/>
    </source>
</evidence>
<comment type="subcellular location">
    <subcellularLocation>
        <location evidence="1">Membrane</location>
        <topology evidence="1">Multi-pass membrane protein</topology>
    </subcellularLocation>
</comment>
<evidence type="ECO:0000256" key="1">
    <source>
        <dbReference type="ARBA" id="ARBA00004141"/>
    </source>
</evidence>
<evidence type="ECO:0000256" key="4">
    <source>
        <dbReference type="ARBA" id="ARBA00022989"/>
    </source>
</evidence>
<comment type="similarity">
    <text evidence="2">Belongs to the TMEM19 family.</text>
</comment>
<keyword evidence="8" id="KW-1185">Reference proteome</keyword>
<evidence type="ECO:0000313" key="8">
    <source>
        <dbReference type="Proteomes" id="UP000193560"/>
    </source>
</evidence>
<dbReference type="AlphaFoldDB" id="A0A1X2IJH7"/>
<reference evidence="7 8" key="1">
    <citation type="submission" date="2016-07" db="EMBL/GenBank/DDBJ databases">
        <title>Pervasive Adenine N6-methylation of Active Genes in Fungi.</title>
        <authorList>
            <consortium name="DOE Joint Genome Institute"/>
            <person name="Mondo S.J."/>
            <person name="Dannebaum R.O."/>
            <person name="Kuo R.C."/>
            <person name="Labutti K."/>
            <person name="Haridas S."/>
            <person name="Kuo A."/>
            <person name="Salamov A."/>
            <person name="Ahrendt S.R."/>
            <person name="Lipzen A."/>
            <person name="Sullivan W."/>
            <person name="Andreopoulos W.B."/>
            <person name="Clum A."/>
            <person name="Lindquist E."/>
            <person name="Daum C."/>
            <person name="Ramamoorthy G.K."/>
            <person name="Gryganskyi A."/>
            <person name="Culley D."/>
            <person name="Magnuson J.K."/>
            <person name="James T.Y."/>
            <person name="O'Malley M.A."/>
            <person name="Stajich J.E."/>
            <person name="Spatafora J.W."/>
            <person name="Visel A."/>
            <person name="Grigoriev I.V."/>
        </authorList>
    </citation>
    <scope>NUCLEOTIDE SEQUENCE [LARGE SCALE GENOMIC DNA]</scope>
    <source>
        <strain evidence="7 8">NRRL 1336</strain>
    </source>
</reference>
<comment type="caution">
    <text evidence="7">The sequence shown here is derived from an EMBL/GenBank/DDBJ whole genome shotgun (WGS) entry which is preliminary data.</text>
</comment>
<dbReference type="OrthoDB" id="30881at2759"/>
<dbReference type="EMBL" id="MCGE01000009">
    <property type="protein sequence ID" value="ORZ17702.1"/>
    <property type="molecule type" value="Genomic_DNA"/>
</dbReference>
<dbReference type="InterPro" id="IPR002794">
    <property type="entry name" value="DUF92_TMEM19"/>
</dbReference>
<name>A0A1X2IJH7_9FUNG</name>
<keyword evidence="4 6" id="KW-1133">Transmembrane helix</keyword>
<feature type="transmembrane region" description="Helical" evidence="6">
    <location>
        <begin position="261"/>
        <end position="280"/>
    </location>
</feature>
<feature type="transmembrane region" description="Helical" evidence="6">
    <location>
        <begin position="198"/>
        <end position="216"/>
    </location>
</feature>
<accession>A0A1X2IJH7</accession>
<gene>
    <name evidence="7" type="ORF">BCR42DRAFT_412336</name>
</gene>
<proteinExistence type="inferred from homology"/>
<protein>
    <submittedName>
        <fullName evidence="7">Integral membrane protein DUF92-domain-containing protein</fullName>
    </submittedName>
</protein>
<sequence length="281" mass="29985">MQPLLFALGLSTLLVIYTRQKKTLTRDGAAGAFVLGLTTFSSSYWLFTVVLLTFFLISSKLTKFKADRKRQLEDEYDQSSERNLMQVVCNGLAGGLAVSVFHALGDSSTMCYSSTRWGTVLLWIYIGHYASAAGDTWASELGILNSSWPFLITTGTRVPPGTNGGVSLLGLAASLGGGLSVGLAGALSLLLDRRCHGFAWDIVVLGALAGLGGSLIDSVLGATIQETLYSKDKKMIISNKPTGNMDTIDVKGWNVLDNHQVNLVSTLLTCSLCGIAAMYIV</sequence>
<organism evidence="7 8">
    <name type="scientific">Absidia repens</name>
    <dbReference type="NCBI Taxonomy" id="90262"/>
    <lineage>
        <taxon>Eukaryota</taxon>
        <taxon>Fungi</taxon>
        <taxon>Fungi incertae sedis</taxon>
        <taxon>Mucoromycota</taxon>
        <taxon>Mucoromycotina</taxon>
        <taxon>Mucoromycetes</taxon>
        <taxon>Mucorales</taxon>
        <taxon>Cunninghamellaceae</taxon>
        <taxon>Absidia</taxon>
    </lineage>
</organism>
<keyword evidence="3 6" id="KW-0812">Transmembrane</keyword>
<dbReference type="GO" id="GO:0016020">
    <property type="term" value="C:membrane"/>
    <property type="evidence" value="ECO:0007669"/>
    <property type="project" value="UniProtKB-SubCell"/>
</dbReference>
<evidence type="ECO:0000256" key="5">
    <source>
        <dbReference type="ARBA" id="ARBA00023136"/>
    </source>
</evidence>